<dbReference type="OrthoDB" id="9804313at2"/>
<proteinExistence type="inferred from homology"/>
<dbReference type="Gene3D" id="3.90.45.10">
    <property type="entry name" value="Peptide deformylase"/>
    <property type="match status" value="1"/>
</dbReference>
<accession>A0A1G5G9T0</accession>
<dbReference type="Pfam" id="PF01327">
    <property type="entry name" value="Pep_deformylase"/>
    <property type="match status" value="1"/>
</dbReference>
<dbReference type="STRING" id="336292.SAMN05660710_01674"/>
<sequence>MPAPETDPASRAPLGRGTVRPLLICPDPVLRRICEPAGYLGPDALRALAADLLATLLAAGGLAISAPQIGVPRRLVLLLEAGEEGPLVLCDPELLAVRGAPVARAEQCLCWPGGEAAPVRVEDVSIGWYDAAGIHCRRDMAGAQARLVQQQIDILGGRFIGGF</sequence>
<dbReference type="InterPro" id="IPR036821">
    <property type="entry name" value="Peptide_deformylase_sf"/>
</dbReference>
<dbReference type="GO" id="GO:0042586">
    <property type="term" value="F:peptide deformylase activity"/>
    <property type="evidence" value="ECO:0007669"/>
    <property type="project" value="InterPro"/>
</dbReference>
<comment type="similarity">
    <text evidence="1">Belongs to the polypeptide deformylase family.</text>
</comment>
<evidence type="ECO:0000313" key="2">
    <source>
        <dbReference type="EMBL" id="SCY48312.1"/>
    </source>
</evidence>
<keyword evidence="3" id="KW-1185">Reference proteome</keyword>
<gene>
    <name evidence="2" type="ORF">SAMN05660710_01674</name>
</gene>
<dbReference type="PRINTS" id="PR01576">
    <property type="entry name" value="PDEFORMYLASE"/>
</dbReference>
<protein>
    <submittedName>
        <fullName evidence="2">Peptide deformylase</fullName>
    </submittedName>
</protein>
<organism evidence="2 3">
    <name type="scientific">Paracoccus tibetensis</name>
    <dbReference type="NCBI Taxonomy" id="336292"/>
    <lineage>
        <taxon>Bacteria</taxon>
        <taxon>Pseudomonadati</taxon>
        <taxon>Pseudomonadota</taxon>
        <taxon>Alphaproteobacteria</taxon>
        <taxon>Rhodobacterales</taxon>
        <taxon>Paracoccaceae</taxon>
        <taxon>Paracoccus</taxon>
    </lineage>
</organism>
<dbReference type="InterPro" id="IPR023635">
    <property type="entry name" value="Peptide_deformylase"/>
</dbReference>
<evidence type="ECO:0000256" key="1">
    <source>
        <dbReference type="ARBA" id="ARBA00010759"/>
    </source>
</evidence>
<name>A0A1G5G9T0_9RHOB</name>
<dbReference type="AlphaFoldDB" id="A0A1G5G9T0"/>
<dbReference type="PANTHER" id="PTHR10458:SF22">
    <property type="entry name" value="PEPTIDE DEFORMYLASE"/>
    <property type="match status" value="1"/>
</dbReference>
<dbReference type="Proteomes" id="UP000199502">
    <property type="component" value="Unassembled WGS sequence"/>
</dbReference>
<dbReference type="SUPFAM" id="SSF56420">
    <property type="entry name" value="Peptide deformylase"/>
    <property type="match status" value="1"/>
</dbReference>
<evidence type="ECO:0000313" key="3">
    <source>
        <dbReference type="Proteomes" id="UP000199502"/>
    </source>
</evidence>
<dbReference type="PANTHER" id="PTHR10458">
    <property type="entry name" value="PEPTIDE DEFORMYLASE"/>
    <property type="match status" value="1"/>
</dbReference>
<dbReference type="EMBL" id="FMVT01000005">
    <property type="protein sequence ID" value="SCY48312.1"/>
    <property type="molecule type" value="Genomic_DNA"/>
</dbReference>
<reference evidence="2 3" key="1">
    <citation type="submission" date="2016-10" db="EMBL/GenBank/DDBJ databases">
        <authorList>
            <person name="de Groot N.N."/>
        </authorList>
    </citation>
    <scope>NUCLEOTIDE SEQUENCE [LARGE SCALE GENOMIC DNA]</scope>
    <source>
        <strain evidence="2 3">CGMCC 1.8925</strain>
    </source>
</reference>